<protein>
    <submittedName>
        <fullName evidence="1">Uncharacterized protein</fullName>
    </submittedName>
</protein>
<dbReference type="Proteomes" id="UP000828390">
    <property type="component" value="Unassembled WGS sequence"/>
</dbReference>
<dbReference type="PANTHER" id="PTHR12517:SF0">
    <property type="entry name" value="INTERMEMBRANE LIPID TRANSFER PROTEIN VPS13B"/>
    <property type="match status" value="1"/>
</dbReference>
<proteinExistence type="predicted"/>
<organism evidence="1 2">
    <name type="scientific">Dreissena polymorpha</name>
    <name type="common">Zebra mussel</name>
    <name type="synonym">Mytilus polymorpha</name>
    <dbReference type="NCBI Taxonomy" id="45954"/>
    <lineage>
        <taxon>Eukaryota</taxon>
        <taxon>Metazoa</taxon>
        <taxon>Spiralia</taxon>
        <taxon>Lophotrochozoa</taxon>
        <taxon>Mollusca</taxon>
        <taxon>Bivalvia</taxon>
        <taxon>Autobranchia</taxon>
        <taxon>Heteroconchia</taxon>
        <taxon>Euheterodonta</taxon>
        <taxon>Imparidentia</taxon>
        <taxon>Neoheterodontei</taxon>
        <taxon>Myida</taxon>
        <taxon>Dreissenoidea</taxon>
        <taxon>Dreissenidae</taxon>
        <taxon>Dreissena</taxon>
    </lineage>
</organism>
<gene>
    <name evidence="1" type="ORF">DPMN_103718</name>
</gene>
<accession>A0A9D4HBN6</accession>
<dbReference type="PANTHER" id="PTHR12517">
    <property type="entry name" value="VACUOLAR PROTEIN SORTING-ASSOCIATED PROTEIN 13B"/>
    <property type="match status" value="1"/>
</dbReference>
<reference evidence="1" key="1">
    <citation type="journal article" date="2019" name="bioRxiv">
        <title>The Genome of the Zebra Mussel, Dreissena polymorpha: A Resource for Invasive Species Research.</title>
        <authorList>
            <person name="McCartney M.A."/>
            <person name="Auch B."/>
            <person name="Kono T."/>
            <person name="Mallez S."/>
            <person name="Zhang Y."/>
            <person name="Obille A."/>
            <person name="Becker A."/>
            <person name="Abrahante J.E."/>
            <person name="Garbe J."/>
            <person name="Badalamenti J.P."/>
            <person name="Herman A."/>
            <person name="Mangelson H."/>
            <person name="Liachko I."/>
            <person name="Sullivan S."/>
            <person name="Sone E.D."/>
            <person name="Koren S."/>
            <person name="Silverstein K.A.T."/>
            <person name="Beckman K.B."/>
            <person name="Gohl D.M."/>
        </authorList>
    </citation>
    <scope>NUCLEOTIDE SEQUENCE</scope>
    <source>
        <strain evidence="1">Duluth1</strain>
        <tissue evidence="1">Whole animal</tissue>
    </source>
</reference>
<reference evidence="1" key="2">
    <citation type="submission" date="2020-11" db="EMBL/GenBank/DDBJ databases">
        <authorList>
            <person name="McCartney M.A."/>
            <person name="Auch B."/>
            <person name="Kono T."/>
            <person name="Mallez S."/>
            <person name="Becker A."/>
            <person name="Gohl D.M."/>
            <person name="Silverstein K.A.T."/>
            <person name="Koren S."/>
            <person name="Bechman K.B."/>
            <person name="Herman A."/>
            <person name="Abrahante J.E."/>
            <person name="Garbe J."/>
        </authorList>
    </citation>
    <scope>NUCLEOTIDE SEQUENCE</scope>
    <source>
        <strain evidence="1">Duluth1</strain>
        <tissue evidence="1">Whole animal</tissue>
    </source>
</reference>
<evidence type="ECO:0000313" key="2">
    <source>
        <dbReference type="Proteomes" id="UP000828390"/>
    </source>
</evidence>
<sequence>MVFADYVIFYFTADPSQEDSVIFAHYVIFYFTADPSQEDSVIFAHYVICFFTADPSQEDSDIFTHCVICFLTADPSQEDSVIFAHYVICNNTQQTLRLGQVGTDENLVLQPREMHQYSWRSHTMKQVKQIFGAVFFPDRQIDR</sequence>
<dbReference type="InterPro" id="IPR039782">
    <property type="entry name" value="VPS13B"/>
</dbReference>
<dbReference type="AlphaFoldDB" id="A0A9D4HBN6"/>
<evidence type="ECO:0000313" key="1">
    <source>
        <dbReference type="EMBL" id="KAH3830474.1"/>
    </source>
</evidence>
<comment type="caution">
    <text evidence="1">The sequence shown here is derived from an EMBL/GenBank/DDBJ whole genome shotgun (WGS) entry which is preliminary data.</text>
</comment>
<keyword evidence="2" id="KW-1185">Reference proteome</keyword>
<dbReference type="EMBL" id="JAIWYP010000004">
    <property type="protein sequence ID" value="KAH3830474.1"/>
    <property type="molecule type" value="Genomic_DNA"/>
</dbReference>
<name>A0A9D4HBN6_DREPO</name>